<proteinExistence type="predicted"/>
<keyword evidence="1" id="KW-0812">Transmembrane</keyword>
<dbReference type="EMBL" id="BJYD01000004">
    <property type="protein sequence ID" value="GEN52278.1"/>
    <property type="molecule type" value="Genomic_DNA"/>
</dbReference>
<feature type="transmembrane region" description="Helical" evidence="1">
    <location>
        <begin position="6"/>
        <end position="21"/>
    </location>
</feature>
<accession>A0A511WPV0</accession>
<comment type="caution">
    <text evidence="2">The sequence shown here is derived from an EMBL/GenBank/DDBJ whole genome shotgun (WGS) entry which is preliminary data.</text>
</comment>
<sequence length="59" mass="6924">METAAIVIVIAIAVLLDYFWFDYDRKRWGWMKSWTRIQKGLFLASFFVAATVIYIGMSL</sequence>
<dbReference type="Proteomes" id="UP000321886">
    <property type="component" value="Unassembled WGS sequence"/>
</dbReference>
<evidence type="ECO:0000313" key="3">
    <source>
        <dbReference type="Proteomes" id="UP000321886"/>
    </source>
</evidence>
<reference evidence="2 3" key="1">
    <citation type="submission" date="2019-07" db="EMBL/GenBank/DDBJ databases">
        <title>Whole genome shotgun sequence of Halobacillus faecis NBRC 103569.</title>
        <authorList>
            <person name="Hosoyama A."/>
            <person name="Uohara A."/>
            <person name="Ohji S."/>
            <person name="Ichikawa N."/>
        </authorList>
    </citation>
    <scope>NUCLEOTIDE SEQUENCE [LARGE SCALE GENOMIC DNA]</scope>
    <source>
        <strain evidence="2 3">NBRC 103569</strain>
    </source>
</reference>
<dbReference type="OrthoDB" id="2941095at2"/>
<name>A0A511WPV0_9BACI</name>
<dbReference type="AlphaFoldDB" id="A0A511WPV0"/>
<keyword evidence="3" id="KW-1185">Reference proteome</keyword>
<protein>
    <submittedName>
        <fullName evidence="2">Uncharacterized protein</fullName>
    </submittedName>
</protein>
<keyword evidence="1" id="KW-0472">Membrane</keyword>
<keyword evidence="1" id="KW-1133">Transmembrane helix</keyword>
<gene>
    <name evidence="2" type="ORF">HFA01_05400</name>
</gene>
<evidence type="ECO:0000256" key="1">
    <source>
        <dbReference type="SAM" id="Phobius"/>
    </source>
</evidence>
<evidence type="ECO:0000313" key="2">
    <source>
        <dbReference type="EMBL" id="GEN52278.1"/>
    </source>
</evidence>
<organism evidence="2 3">
    <name type="scientific">Halobacillus faecis</name>
    <dbReference type="NCBI Taxonomy" id="360184"/>
    <lineage>
        <taxon>Bacteria</taxon>
        <taxon>Bacillati</taxon>
        <taxon>Bacillota</taxon>
        <taxon>Bacilli</taxon>
        <taxon>Bacillales</taxon>
        <taxon>Bacillaceae</taxon>
        <taxon>Halobacillus</taxon>
    </lineage>
</organism>
<dbReference type="RefSeq" id="WP_146813030.1">
    <property type="nucleotide sequence ID" value="NZ_BJYD01000004.1"/>
</dbReference>
<feature type="transmembrane region" description="Helical" evidence="1">
    <location>
        <begin position="41"/>
        <end position="57"/>
    </location>
</feature>